<proteinExistence type="predicted"/>
<sequence length="66" mass="7760">MYFTDFVHDVLVLESNKTETSMPIGLFIKHEHGVFNLTKLLEIVFNVVQCSWSRKTTHENFFCPCH</sequence>
<gene>
    <name evidence="1" type="ORF">X975_09495</name>
</gene>
<reference evidence="1 2" key="1">
    <citation type="submission" date="2013-11" db="EMBL/GenBank/DDBJ databases">
        <title>Genome sequencing of Stegodyphus mimosarum.</title>
        <authorList>
            <person name="Bechsgaard J."/>
        </authorList>
    </citation>
    <scope>NUCLEOTIDE SEQUENCE [LARGE SCALE GENOMIC DNA]</scope>
</reference>
<evidence type="ECO:0000313" key="2">
    <source>
        <dbReference type="Proteomes" id="UP000054359"/>
    </source>
</evidence>
<dbReference type="AlphaFoldDB" id="A0A087TCE9"/>
<dbReference type="EMBL" id="KK114574">
    <property type="protein sequence ID" value="KFM62788.1"/>
    <property type="molecule type" value="Genomic_DNA"/>
</dbReference>
<accession>A0A087TCE9</accession>
<evidence type="ECO:0000313" key="1">
    <source>
        <dbReference type="EMBL" id="KFM62788.1"/>
    </source>
</evidence>
<feature type="non-terminal residue" evidence="1">
    <location>
        <position position="66"/>
    </location>
</feature>
<organism evidence="1 2">
    <name type="scientific">Stegodyphus mimosarum</name>
    <name type="common">African social velvet spider</name>
    <dbReference type="NCBI Taxonomy" id="407821"/>
    <lineage>
        <taxon>Eukaryota</taxon>
        <taxon>Metazoa</taxon>
        <taxon>Ecdysozoa</taxon>
        <taxon>Arthropoda</taxon>
        <taxon>Chelicerata</taxon>
        <taxon>Arachnida</taxon>
        <taxon>Araneae</taxon>
        <taxon>Araneomorphae</taxon>
        <taxon>Entelegynae</taxon>
        <taxon>Eresoidea</taxon>
        <taxon>Eresidae</taxon>
        <taxon>Stegodyphus</taxon>
    </lineage>
</organism>
<name>A0A087TCE9_STEMI</name>
<dbReference type="Proteomes" id="UP000054359">
    <property type="component" value="Unassembled WGS sequence"/>
</dbReference>
<protein>
    <submittedName>
        <fullName evidence="1">Uncharacterized protein</fullName>
    </submittedName>
</protein>
<keyword evidence="2" id="KW-1185">Reference proteome</keyword>